<dbReference type="CDD" id="cd07043">
    <property type="entry name" value="STAS_anti-anti-sigma_factors"/>
    <property type="match status" value="1"/>
</dbReference>
<dbReference type="EMBL" id="JAHBAY010000001">
    <property type="protein sequence ID" value="MBT0767360.1"/>
    <property type="molecule type" value="Genomic_DNA"/>
</dbReference>
<organism evidence="5 6">
    <name type="scientific">Kineosporia corallincola</name>
    <dbReference type="NCBI Taxonomy" id="2835133"/>
    <lineage>
        <taxon>Bacteria</taxon>
        <taxon>Bacillati</taxon>
        <taxon>Actinomycetota</taxon>
        <taxon>Actinomycetes</taxon>
        <taxon>Kineosporiales</taxon>
        <taxon>Kineosporiaceae</taxon>
        <taxon>Kineosporia</taxon>
    </lineage>
</organism>
<evidence type="ECO:0000256" key="2">
    <source>
        <dbReference type="RuleBase" id="RU003749"/>
    </source>
</evidence>
<dbReference type="PANTHER" id="PTHR33495:SF2">
    <property type="entry name" value="ANTI-SIGMA FACTOR ANTAGONIST TM_1081-RELATED"/>
    <property type="match status" value="1"/>
</dbReference>
<name>A0ABS5T8F5_9ACTN</name>
<dbReference type="InterPro" id="IPR003658">
    <property type="entry name" value="Anti-sigma_ant"/>
</dbReference>
<proteinExistence type="inferred from homology"/>
<dbReference type="InterPro" id="IPR002645">
    <property type="entry name" value="STAS_dom"/>
</dbReference>
<protein>
    <recommendedName>
        <fullName evidence="2">Anti-sigma factor antagonist</fullName>
    </recommendedName>
</protein>
<sequence length="150" mass="15475">MELTVATRREGVQTVISVAGEIDVYTAPTLRERLNELVEDGEFHLVVDMGGVDFLDSTGLGVLVGGLKRARSHEGSLQLVCDQEKILKVFRITGLTKVFPIHASLDGALAGSSGSSGGSGGTVPTTISLDGELEASLGSPADGEPGRGTP</sequence>
<evidence type="ECO:0000256" key="1">
    <source>
        <dbReference type="ARBA" id="ARBA00009013"/>
    </source>
</evidence>
<feature type="domain" description="STAS" evidence="4">
    <location>
        <begin position="15"/>
        <end position="112"/>
    </location>
</feature>
<comment type="caution">
    <text evidence="5">The sequence shown here is derived from an EMBL/GenBank/DDBJ whole genome shotgun (WGS) entry which is preliminary data.</text>
</comment>
<dbReference type="InterPro" id="IPR036513">
    <property type="entry name" value="STAS_dom_sf"/>
</dbReference>
<evidence type="ECO:0000313" key="5">
    <source>
        <dbReference type="EMBL" id="MBT0767360.1"/>
    </source>
</evidence>
<dbReference type="PANTHER" id="PTHR33495">
    <property type="entry name" value="ANTI-SIGMA FACTOR ANTAGONIST TM_1081-RELATED-RELATED"/>
    <property type="match status" value="1"/>
</dbReference>
<dbReference type="PROSITE" id="PS50801">
    <property type="entry name" value="STAS"/>
    <property type="match status" value="1"/>
</dbReference>
<dbReference type="NCBIfam" id="TIGR00377">
    <property type="entry name" value="ant_ant_sig"/>
    <property type="match status" value="1"/>
</dbReference>
<evidence type="ECO:0000259" key="4">
    <source>
        <dbReference type="PROSITE" id="PS50801"/>
    </source>
</evidence>
<evidence type="ECO:0000256" key="3">
    <source>
        <dbReference type="SAM" id="MobiDB-lite"/>
    </source>
</evidence>
<feature type="region of interest" description="Disordered" evidence="3">
    <location>
        <begin position="110"/>
        <end position="150"/>
    </location>
</feature>
<dbReference type="Proteomes" id="UP001197247">
    <property type="component" value="Unassembled WGS sequence"/>
</dbReference>
<dbReference type="Gene3D" id="3.30.750.24">
    <property type="entry name" value="STAS domain"/>
    <property type="match status" value="1"/>
</dbReference>
<dbReference type="Pfam" id="PF01740">
    <property type="entry name" value="STAS"/>
    <property type="match status" value="1"/>
</dbReference>
<comment type="similarity">
    <text evidence="1 2">Belongs to the anti-sigma-factor antagonist family.</text>
</comment>
<keyword evidence="6" id="KW-1185">Reference proteome</keyword>
<evidence type="ECO:0000313" key="6">
    <source>
        <dbReference type="Proteomes" id="UP001197247"/>
    </source>
</evidence>
<reference evidence="5 6" key="1">
    <citation type="submission" date="2021-05" db="EMBL/GenBank/DDBJ databases">
        <title>Kineosporia and Streptomyces sp. nov. two new marine actinobacteria isolated from Coral.</title>
        <authorList>
            <person name="Buangrab K."/>
            <person name="Sutthacheep M."/>
            <person name="Yeemin T."/>
            <person name="Harunari E."/>
            <person name="Igarashi Y."/>
            <person name="Kanchanasin P."/>
            <person name="Tanasupawat S."/>
            <person name="Phongsopitanun W."/>
        </authorList>
    </citation>
    <scope>NUCLEOTIDE SEQUENCE [LARGE SCALE GENOMIC DNA]</scope>
    <source>
        <strain evidence="5 6">J2-2</strain>
    </source>
</reference>
<accession>A0ABS5T8F5</accession>
<dbReference type="SUPFAM" id="SSF52091">
    <property type="entry name" value="SpoIIaa-like"/>
    <property type="match status" value="1"/>
</dbReference>
<gene>
    <name evidence="5" type="ORF">KIH74_00405</name>
</gene>